<dbReference type="RefSeq" id="WP_167476336.1">
    <property type="nucleotide sequence ID" value="NZ_CP046172.1"/>
</dbReference>
<accession>A0A6G9YKW7</accession>
<sequence>MNPEIDHYRFPPRLTALWQRLIAWTDPITAAYEHFYRSLQPWRRAQP</sequence>
<evidence type="ECO:0000313" key="1">
    <source>
        <dbReference type="EMBL" id="QIS13852.1"/>
    </source>
</evidence>
<name>A0A6G9YKW7_9NOCA</name>
<keyword evidence="2" id="KW-1185">Reference proteome</keyword>
<protein>
    <submittedName>
        <fullName evidence="1">Uncharacterized protein</fullName>
    </submittedName>
</protein>
<organism evidence="1 2">
    <name type="scientific">Nocardia arthritidis</name>
    <dbReference type="NCBI Taxonomy" id="228602"/>
    <lineage>
        <taxon>Bacteria</taxon>
        <taxon>Bacillati</taxon>
        <taxon>Actinomycetota</taxon>
        <taxon>Actinomycetes</taxon>
        <taxon>Mycobacteriales</taxon>
        <taxon>Nocardiaceae</taxon>
        <taxon>Nocardia</taxon>
    </lineage>
</organism>
<dbReference type="Proteomes" id="UP000503540">
    <property type="component" value="Chromosome"/>
</dbReference>
<proteinExistence type="predicted"/>
<dbReference type="EMBL" id="CP046172">
    <property type="protein sequence ID" value="QIS13852.1"/>
    <property type="molecule type" value="Genomic_DNA"/>
</dbReference>
<evidence type="ECO:0000313" key="2">
    <source>
        <dbReference type="Proteomes" id="UP000503540"/>
    </source>
</evidence>
<dbReference type="KEGG" id="nah:F5544_30035"/>
<dbReference type="AlphaFoldDB" id="A0A6G9YKW7"/>
<gene>
    <name evidence="1" type="ORF">F5544_30035</name>
</gene>
<reference evidence="1 2" key="1">
    <citation type="journal article" date="2019" name="ACS Chem. Biol.">
        <title>Identification and Mobilization of a Cryptic Antibiotic Biosynthesis Gene Locus from a Human-Pathogenic Nocardia Isolate.</title>
        <authorList>
            <person name="Herisse M."/>
            <person name="Ishida K."/>
            <person name="Porter J.L."/>
            <person name="Howden B."/>
            <person name="Hertweck C."/>
            <person name="Stinear T.P."/>
            <person name="Pidot S.J."/>
        </authorList>
    </citation>
    <scope>NUCLEOTIDE SEQUENCE [LARGE SCALE GENOMIC DNA]</scope>
    <source>
        <strain evidence="1 2">AUSMDU00012717</strain>
    </source>
</reference>